<dbReference type="EMBL" id="LN679202">
    <property type="protein sequence ID" value="CEL52792.1"/>
    <property type="molecule type" value="Genomic_DNA"/>
</dbReference>
<dbReference type="Proteomes" id="UP000059188">
    <property type="component" value="Unassembled WGS sequence"/>
</dbReference>
<evidence type="ECO:0000313" key="2">
    <source>
        <dbReference type="Proteomes" id="UP000059188"/>
    </source>
</evidence>
<name>A0A0B7F972_THACB</name>
<gene>
    <name evidence="1" type="ORF">RSOLAG1IB_11136</name>
</gene>
<protein>
    <submittedName>
        <fullName evidence="1">Uncharacterized protein</fullName>
    </submittedName>
</protein>
<dbReference type="AlphaFoldDB" id="A0A0B7F972"/>
<proteinExistence type="predicted"/>
<evidence type="ECO:0000313" key="1">
    <source>
        <dbReference type="EMBL" id="CEL52792.1"/>
    </source>
</evidence>
<organism evidence="1 2">
    <name type="scientific">Thanatephorus cucumeris (strain AG1-IB / isolate 7/3/14)</name>
    <name type="common">Lettuce bottom rot fungus</name>
    <name type="synonym">Rhizoctonia solani</name>
    <dbReference type="NCBI Taxonomy" id="1108050"/>
    <lineage>
        <taxon>Eukaryota</taxon>
        <taxon>Fungi</taxon>
        <taxon>Dikarya</taxon>
        <taxon>Basidiomycota</taxon>
        <taxon>Agaricomycotina</taxon>
        <taxon>Agaricomycetes</taxon>
        <taxon>Cantharellales</taxon>
        <taxon>Ceratobasidiaceae</taxon>
        <taxon>Rhizoctonia</taxon>
        <taxon>Rhizoctonia solani AG-1</taxon>
    </lineage>
</organism>
<accession>A0A0B7F972</accession>
<keyword evidence="2" id="KW-1185">Reference proteome</keyword>
<sequence>MVNYLRSSDSLAMGYSQSQFAVTHSPLRIRLDPLFCLGTILGLNILKELEVLIGPFVNKLVEVPCGTPALGAVDPPPPFPRPTCILLLPLATCLWSVNWFWIHIQGANARQPGRGCDLYAVPALNGPYPNASSVFVSCSFDSGPEGLQSYDLLNLGTRTNVK</sequence>
<reference evidence="1 2" key="1">
    <citation type="submission" date="2014-11" db="EMBL/GenBank/DDBJ databases">
        <authorList>
            <person name="Wibberg Daniel"/>
        </authorList>
    </citation>
    <scope>NUCLEOTIDE SEQUENCE [LARGE SCALE GENOMIC DNA]</scope>
    <source>
        <strain evidence="1">Rhizoctonia solani AG1-IB 7/3/14</strain>
    </source>
</reference>